<evidence type="ECO:0000256" key="8">
    <source>
        <dbReference type="ARBA" id="ARBA00023212"/>
    </source>
</evidence>
<evidence type="ECO:0000259" key="13">
    <source>
        <dbReference type="PROSITE" id="PS50067"/>
    </source>
</evidence>
<dbReference type="GO" id="GO:0005875">
    <property type="term" value="C:microtubule associated complex"/>
    <property type="evidence" value="ECO:0007669"/>
    <property type="project" value="TreeGrafter"/>
</dbReference>
<keyword evidence="4 10" id="KW-0547">Nucleotide-binding</keyword>
<dbReference type="Pfam" id="PF00225">
    <property type="entry name" value="Kinesin"/>
    <property type="match status" value="1"/>
</dbReference>
<keyword evidence="7 10" id="KW-0505">Motor protein</keyword>
<evidence type="ECO:0000256" key="6">
    <source>
        <dbReference type="ARBA" id="ARBA00023054"/>
    </source>
</evidence>
<evidence type="ECO:0000256" key="12">
    <source>
        <dbReference type="SAM" id="MobiDB-lite"/>
    </source>
</evidence>
<dbReference type="Proteomes" id="UP001209540">
    <property type="component" value="Unassembled WGS sequence"/>
</dbReference>
<dbReference type="AlphaFoldDB" id="A0AAD5JX30"/>
<evidence type="ECO:0000256" key="7">
    <source>
        <dbReference type="ARBA" id="ARBA00023175"/>
    </source>
</evidence>
<dbReference type="GO" id="GO:0007052">
    <property type="term" value="P:mitotic spindle organization"/>
    <property type="evidence" value="ECO:0007669"/>
    <property type="project" value="TreeGrafter"/>
</dbReference>
<dbReference type="PROSITE" id="PS50067">
    <property type="entry name" value="KINESIN_MOTOR_2"/>
    <property type="match status" value="1"/>
</dbReference>
<keyword evidence="15" id="KW-1185">Reference proteome</keyword>
<dbReference type="GO" id="GO:0016787">
    <property type="term" value="F:hydrolase activity"/>
    <property type="evidence" value="ECO:0007669"/>
    <property type="project" value="UniProtKB-KW"/>
</dbReference>
<keyword evidence="3" id="KW-0493">Microtubule</keyword>
<dbReference type="FunFam" id="3.40.850.10:FF:000019">
    <property type="entry name" value="Kinesin-like protein KIN-5D"/>
    <property type="match status" value="1"/>
</dbReference>
<dbReference type="SUPFAM" id="SSF52540">
    <property type="entry name" value="P-loop containing nucleoside triphosphate hydrolases"/>
    <property type="match status" value="1"/>
</dbReference>
<dbReference type="InterPro" id="IPR027417">
    <property type="entry name" value="P-loop_NTPase"/>
</dbReference>
<keyword evidence="6 11" id="KW-0175">Coiled coil</keyword>
<dbReference type="PANTHER" id="PTHR47969">
    <property type="entry name" value="CHROMOSOME-ASSOCIATED KINESIN KIF4A-RELATED"/>
    <property type="match status" value="1"/>
</dbReference>
<comment type="subcellular location">
    <subcellularLocation>
        <location evidence="1">Cytoplasm</location>
        <location evidence="1">Cytoskeleton</location>
    </subcellularLocation>
</comment>
<sequence length="1047" mass="118598">MSTSSSVRVAVRVRPLTEQEYQQHCCISFIPDQPQITVGHEQRSFTFDYAYPPTSNQQQVYDTSITPLLYKFLDGYNATVLAYGQTGSGKTYSMGIGLDSASSEGIVPRFVDSLFTELTQRQTSPEVYVSFLELYNEDLVDLLNPVKRGEGLHVSIREDAQGNICWMGVKEAPVSNSKDLLSLLQKGSIERTTASTDMNRSSSRSHAIFSVILKQTLEDGTRITSKFHFVDLAGSERLKRTNAVGDRAKEGISINTGLLALGNVISALGDESRKVSHIPYRDSKLTRLLQDSLGGNSQTLMLACVSPADSNYTETLNTLKYANRARNIRNRVTVNQEFTHDASSVDKLKAQILRLKEELRGNDDFLHAVNDEMDKLKSEVVALNGTMGQMTNELACTKYERDRLKKLLQEDNNNNTMGHHDRISSEDVEESLVSEYCQTIEKLRAENNLLQQQQHQIQQRISKSEESDSATLVGSSSSSNDIAIEKTPKAKKRHSYRFGSKRSVRGRRRLSVNYSPKNQRTSSMNNVWKSIEQAKASLAEETAFLISTDHPWVRGVSAPPTPEEGYLATDPRILHFADSFGPPLPIFEPCRNNNQNKAMGRRSSKDHQSRNSILNPTQENTLLLTKLQTCVQGKQQLIQLLEKCESQRSEQIQHYETKLTDMNSKKKETQIQHRRDMNEQKSHYESRIKKLSSELSLLKRKHAQTVSSAESARTKSNAVILNLKSKIDKVHQEKKKMTKRMKQDSDRSRERCNSYERDMTKLKKSESQAVAARKRMERDLIVHKTTAKRATEEMAMLSGQMKQVALLLKKVLTCGKLDRQVLTKAMACASVRGCIVRQSLNKRGSFKLASLQQRVFQKKRLIHRALALHIKSCRQDMQALIQKRDRLVCEQKELLAERELVLDGNDPTEPQYMDDRIDTITLELDYLNYQMNQLQQSPEWSDVVDKELQIDLADPETNSQVAYQVALSLIRSLEPDEARLVSEALMDEIIELRQLQSTSVIARSSDKVVQKVQQALVTMRRDPSDIVLVKALQGPVHISNGLLLPSY</sequence>
<keyword evidence="2" id="KW-0963">Cytoplasm</keyword>
<evidence type="ECO:0000313" key="14">
    <source>
        <dbReference type="EMBL" id="KAI9243737.1"/>
    </source>
</evidence>
<dbReference type="GO" id="GO:0005874">
    <property type="term" value="C:microtubule"/>
    <property type="evidence" value="ECO:0007669"/>
    <property type="project" value="UniProtKB-KW"/>
</dbReference>
<evidence type="ECO:0000313" key="15">
    <source>
        <dbReference type="Proteomes" id="UP001209540"/>
    </source>
</evidence>
<dbReference type="GO" id="GO:0008017">
    <property type="term" value="F:microtubule binding"/>
    <property type="evidence" value="ECO:0007669"/>
    <property type="project" value="InterPro"/>
</dbReference>
<organism evidence="14 15">
    <name type="scientific">Phascolomyces articulosus</name>
    <dbReference type="NCBI Taxonomy" id="60185"/>
    <lineage>
        <taxon>Eukaryota</taxon>
        <taxon>Fungi</taxon>
        <taxon>Fungi incertae sedis</taxon>
        <taxon>Mucoromycota</taxon>
        <taxon>Mucoromycotina</taxon>
        <taxon>Mucoromycetes</taxon>
        <taxon>Mucorales</taxon>
        <taxon>Lichtheimiaceae</taxon>
        <taxon>Phascolomyces</taxon>
    </lineage>
</organism>
<dbReference type="SMART" id="SM00129">
    <property type="entry name" value="KISc"/>
    <property type="match status" value="1"/>
</dbReference>
<feature type="coiled-coil region" evidence="11">
    <location>
        <begin position="366"/>
        <end position="393"/>
    </location>
</feature>
<evidence type="ECO:0000256" key="3">
    <source>
        <dbReference type="ARBA" id="ARBA00022701"/>
    </source>
</evidence>
<evidence type="ECO:0000256" key="5">
    <source>
        <dbReference type="ARBA" id="ARBA00022840"/>
    </source>
</evidence>
<protein>
    <submittedName>
        <fullName evidence="14">P-loop containing nucleoside triphosphate hydrolase protein</fullName>
    </submittedName>
</protein>
<comment type="similarity">
    <text evidence="9">Belongs to the TRAFAC class myosin-kinesin ATPase superfamily. Kinesin family. KIN-5/BimC subfamily.</text>
</comment>
<dbReference type="InterPro" id="IPR027640">
    <property type="entry name" value="Kinesin-like_fam"/>
</dbReference>
<evidence type="ECO:0000256" key="4">
    <source>
        <dbReference type="ARBA" id="ARBA00022741"/>
    </source>
</evidence>
<dbReference type="PRINTS" id="PR00380">
    <property type="entry name" value="KINESINHEAVY"/>
</dbReference>
<feature type="region of interest" description="Disordered" evidence="12">
    <location>
        <begin position="662"/>
        <end position="684"/>
    </location>
</feature>
<evidence type="ECO:0000256" key="9">
    <source>
        <dbReference type="ARBA" id="ARBA00034704"/>
    </source>
</evidence>
<evidence type="ECO:0000256" key="2">
    <source>
        <dbReference type="ARBA" id="ARBA00022490"/>
    </source>
</evidence>
<evidence type="ECO:0000256" key="1">
    <source>
        <dbReference type="ARBA" id="ARBA00004245"/>
    </source>
</evidence>
<keyword evidence="14" id="KW-0378">Hydrolase</keyword>
<feature type="compositionally biased region" description="Polar residues" evidence="12">
    <location>
        <begin position="469"/>
        <end position="481"/>
    </location>
</feature>
<feature type="domain" description="Kinesin motor" evidence="13">
    <location>
        <begin position="6"/>
        <end position="328"/>
    </location>
</feature>
<dbReference type="Gene3D" id="3.40.850.10">
    <property type="entry name" value="Kinesin motor domain"/>
    <property type="match status" value="1"/>
</dbReference>
<dbReference type="InterPro" id="IPR036961">
    <property type="entry name" value="Kinesin_motor_dom_sf"/>
</dbReference>
<comment type="caution">
    <text evidence="14">The sequence shown here is derived from an EMBL/GenBank/DDBJ whole genome shotgun (WGS) entry which is preliminary data.</text>
</comment>
<dbReference type="InterPro" id="IPR001752">
    <property type="entry name" value="Kinesin_motor_dom"/>
</dbReference>
<dbReference type="GO" id="GO:0003777">
    <property type="term" value="F:microtubule motor activity"/>
    <property type="evidence" value="ECO:0007669"/>
    <property type="project" value="InterPro"/>
</dbReference>
<accession>A0AAD5JX30</accession>
<feature type="binding site" evidence="10">
    <location>
        <begin position="84"/>
        <end position="91"/>
    </location>
    <ligand>
        <name>ATP</name>
        <dbReference type="ChEBI" id="CHEBI:30616"/>
    </ligand>
</feature>
<keyword evidence="8" id="KW-0206">Cytoskeleton</keyword>
<reference evidence="14" key="1">
    <citation type="journal article" date="2022" name="IScience">
        <title>Evolution of zygomycete secretomes and the origins of terrestrial fungal ecologies.</title>
        <authorList>
            <person name="Chang Y."/>
            <person name="Wang Y."/>
            <person name="Mondo S."/>
            <person name="Ahrendt S."/>
            <person name="Andreopoulos W."/>
            <person name="Barry K."/>
            <person name="Beard J."/>
            <person name="Benny G.L."/>
            <person name="Blankenship S."/>
            <person name="Bonito G."/>
            <person name="Cuomo C."/>
            <person name="Desiro A."/>
            <person name="Gervers K.A."/>
            <person name="Hundley H."/>
            <person name="Kuo A."/>
            <person name="LaButti K."/>
            <person name="Lang B.F."/>
            <person name="Lipzen A."/>
            <person name="O'Donnell K."/>
            <person name="Pangilinan J."/>
            <person name="Reynolds N."/>
            <person name="Sandor L."/>
            <person name="Smith M.E."/>
            <person name="Tsang A."/>
            <person name="Grigoriev I.V."/>
            <person name="Stajich J.E."/>
            <person name="Spatafora J.W."/>
        </authorList>
    </citation>
    <scope>NUCLEOTIDE SEQUENCE</scope>
    <source>
        <strain evidence="14">RSA 2281</strain>
    </source>
</reference>
<name>A0AAD5JX30_9FUNG</name>
<reference evidence="14" key="2">
    <citation type="submission" date="2023-02" db="EMBL/GenBank/DDBJ databases">
        <authorList>
            <consortium name="DOE Joint Genome Institute"/>
            <person name="Mondo S.J."/>
            <person name="Chang Y."/>
            <person name="Wang Y."/>
            <person name="Ahrendt S."/>
            <person name="Andreopoulos W."/>
            <person name="Barry K."/>
            <person name="Beard J."/>
            <person name="Benny G.L."/>
            <person name="Blankenship S."/>
            <person name="Bonito G."/>
            <person name="Cuomo C."/>
            <person name="Desiro A."/>
            <person name="Gervers K.A."/>
            <person name="Hundley H."/>
            <person name="Kuo A."/>
            <person name="LaButti K."/>
            <person name="Lang B.F."/>
            <person name="Lipzen A."/>
            <person name="O'Donnell K."/>
            <person name="Pangilinan J."/>
            <person name="Reynolds N."/>
            <person name="Sandor L."/>
            <person name="Smith M.W."/>
            <person name="Tsang A."/>
            <person name="Grigoriev I.V."/>
            <person name="Stajich J.E."/>
            <person name="Spatafora J.W."/>
        </authorList>
    </citation>
    <scope>NUCLEOTIDE SEQUENCE</scope>
    <source>
        <strain evidence="14">RSA 2281</strain>
    </source>
</reference>
<dbReference type="CDD" id="cd01372">
    <property type="entry name" value="KISc_KIF4"/>
    <property type="match status" value="1"/>
</dbReference>
<keyword evidence="5 10" id="KW-0067">ATP-binding</keyword>
<dbReference type="GO" id="GO:0051231">
    <property type="term" value="P:spindle elongation"/>
    <property type="evidence" value="ECO:0007669"/>
    <property type="project" value="TreeGrafter"/>
</dbReference>
<dbReference type="EMBL" id="JAIXMP010000067">
    <property type="protein sequence ID" value="KAI9243737.1"/>
    <property type="molecule type" value="Genomic_DNA"/>
</dbReference>
<proteinExistence type="inferred from homology"/>
<gene>
    <name evidence="14" type="ORF">BDA99DRAFT_491137</name>
</gene>
<dbReference type="PROSITE" id="PS00411">
    <property type="entry name" value="KINESIN_MOTOR_1"/>
    <property type="match status" value="1"/>
</dbReference>
<evidence type="ECO:0000256" key="11">
    <source>
        <dbReference type="SAM" id="Coils"/>
    </source>
</evidence>
<feature type="region of interest" description="Disordered" evidence="12">
    <location>
        <begin position="456"/>
        <end position="493"/>
    </location>
</feature>
<dbReference type="GO" id="GO:0007018">
    <property type="term" value="P:microtubule-based movement"/>
    <property type="evidence" value="ECO:0007669"/>
    <property type="project" value="InterPro"/>
</dbReference>
<dbReference type="PANTHER" id="PTHR47969:SF15">
    <property type="entry name" value="CHROMOSOME-ASSOCIATED KINESIN KIF4A-RELATED"/>
    <property type="match status" value="1"/>
</dbReference>
<dbReference type="GO" id="GO:0005524">
    <property type="term" value="F:ATP binding"/>
    <property type="evidence" value="ECO:0007669"/>
    <property type="project" value="UniProtKB-UniRule"/>
</dbReference>
<dbReference type="InterPro" id="IPR019821">
    <property type="entry name" value="Kinesin_motor_CS"/>
</dbReference>
<evidence type="ECO:0000256" key="10">
    <source>
        <dbReference type="PROSITE-ProRule" id="PRU00283"/>
    </source>
</evidence>